<keyword evidence="1" id="KW-0472">Membrane</keyword>
<keyword evidence="3" id="KW-1185">Reference proteome</keyword>
<sequence length="79" mass="9097">MDFWEIVWLAWFGIFGVLEGVALARKEKNDTLSEHIWKWFAIGTPGDRPRKSGWVQLRRVGLVAGLAWLCLHFLTGGWV</sequence>
<protein>
    <submittedName>
        <fullName evidence="2">Uncharacterized protein</fullName>
    </submittedName>
</protein>
<dbReference type="EMBL" id="BSTX01000005">
    <property type="protein sequence ID" value="GLZ81396.1"/>
    <property type="molecule type" value="Genomic_DNA"/>
</dbReference>
<comment type="caution">
    <text evidence="2">The sequence shown here is derived from an EMBL/GenBank/DDBJ whole genome shotgun (WGS) entry which is preliminary data.</text>
</comment>
<accession>A0A9W6WD98</accession>
<dbReference type="RefSeq" id="WP_285666844.1">
    <property type="nucleotide sequence ID" value="NZ_BSTX01000005.1"/>
</dbReference>
<dbReference type="AlphaFoldDB" id="A0A9W6WD98"/>
<evidence type="ECO:0000256" key="1">
    <source>
        <dbReference type="SAM" id="Phobius"/>
    </source>
</evidence>
<evidence type="ECO:0000313" key="3">
    <source>
        <dbReference type="Proteomes" id="UP001165079"/>
    </source>
</evidence>
<keyword evidence="1" id="KW-1133">Transmembrane helix</keyword>
<keyword evidence="1" id="KW-0812">Transmembrane</keyword>
<evidence type="ECO:0000313" key="2">
    <source>
        <dbReference type="EMBL" id="GLZ81396.1"/>
    </source>
</evidence>
<name>A0A9W6WD98_9ACTN</name>
<organism evidence="2 3">
    <name type="scientific">Actinorhabdospora filicis</name>
    <dbReference type="NCBI Taxonomy" id="1785913"/>
    <lineage>
        <taxon>Bacteria</taxon>
        <taxon>Bacillati</taxon>
        <taxon>Actinomycetota</taxon>
        <taxon>Actinomycetes</taxon>
        <taxon>Micromonosporales</taxon>
        <taxon>Micromonosporaceae</taxon>
        <taxon>Actinorhabdospora</taxon>
    </lineage>
</organism>
<feature type="transmembrane region" description="Helical" evidence="1">
    <location>
        <begin position="60"/>
        <end position="78"/>
    </location>
</feature>
<feature type="transmembrane region" description="Helical" evidence="1">
    <location>
        <begin position="6"/>
        <end position="24"/>
    </location>
</feature>
<proteinExistence type="predicted"/>
<gene>
    <name evidence="2" type="ORF">Afil01_62030</name>
</gene>
<reference evidence="2" key="1">
    <citation type="submission" date="2023-03" db="EMBL/GenBank/DDBJ databases">
        <title>Actinorhabdospora filicis NBRC 111898.</title>
        <authorList>
            <person name="Ichikawa N."/>
            <person name="Sato H."/>
            <person name="Tonouchi N."/>
        </authorList>
    </citation>
    <scope>NUCLEOTIDE SEQUENCE</scope>
    <source>
        <strain evidence="2">NBRC 111898</strain>
    </source>
</reference>
<dbReference type="Proteomes" id="UP001165079">
    <property type="component" value="Unassembled WGS sequence"/>
</dbReference>